<evidence type="ECO:0000259" key="1">
    <source>
        <dbReference type="Pfam" id="PF12804"/>
    </source>
</evidence>
<dbReference type="AlphaFoldDB" id="A0A839FLD6"/>
<accession>A0A839FLD6</accession>
<organism evidence="3 4">
    <name type="scientific">Nesterenkonia jeotgali</name>
    <dbReference type="NCBI Taxonomy" id="317018"/>
    <lineage>
        <taxon>Bacteria</taxon>
        <taxon>Bacillati</taxon>
        <taxon>Actinomycetota</taxon>
        <taxon>Actinomycetes</taxon>
        <taxon>Micrococcales</taxon>
        <taxon>Micrococcaceae</taxon>
        <taxon>Nesterenkonia</taxon>
    </lineage>
</organism>
<sequence length="358" mass="37557">MQRTDPPSGTGRPRASSVSAILLAGGRGSRLGGVEKSLLRSDGQPQIQRWLQALEGRGIGTVVVGPASLRGEIGAAVPLVQEQPAYSGPAAGVVSGADELRRSGLAPGPDDDLADPADLPGWTLLLAVDLTEPTALLDWLLHQLPPVPQAPDADPGPESVAVLPCDATGRRQYLSAAVPTGWLLRRVEQLTPAQVENRPLRWLLQGLQEAALLRQPVVPDGLCADVDTLADAHRLGIRLPDQSGCPDQPDCETLEPVNEGAEMTAESTDPHEPIELWVKELAHHLEVDGIEIDIDAVLALAGQAAHTVVRPAAPVTTYLIGYVAGLAEATGQADFQTASRAASRVAAELLERRSGAVG</sequence>
<dbReference type="Proteomes" id="UP000546252">
    <property type="component" value="Unassembled WGS sequence"/>
</dbReference>
<dbReference type="InterPro" id="IPR025877">
    <property type="entry name" value="MobA-like_NTP_Trfase"/>
</dbReference>
<evidence type="ECO:0000313" key="3">
    <source>
        <dbReference type="EMBL" id="MBA8922490.1"/>
    </source>
</evidence>
<dbReference type="RefSeq" id="WP_182495900.1">
    <property type="nucleotide sequence ID" value="NZ_BAAAKT010000001.1"/>
</dbReference>
<gene>
    <name evidence="3" type="ORF">HNR24_002423</name>
</gene>
<dbReference type="EMBL" id="JACJIH010000001">
    <property type="protein sequence ID" value="MBA8922490.1"/>
    <property type="molecule type" value="Genomic_DNA"/>
</dbReference>
<feature type="domain" description="MobA-like NTP transferase" evidence="1">
    <location>
        <begin position="20"/>
        <end position="197"/>
    </location>
</feature>
<dbReference type="SUPFAM" id="SSF53448">
    <property type="entry name" value="Nucleotide-diphospho-sugar transferases"/>
    <property type="match status" value="1"/>
</dbReference>
<proteinExistence type="predicted"/>
<dbReference type="Pfam" id="PF20058">
    <property type="entry name" value="DUF6457"/>
    <property type="match status" value="1"/>
</dbReference>
<reference evidence="3 4" key="1">
    <citation type="submission" date="2020-08" db="EMBL/GenBank/DDBJ databases">
        <title>Sequencing the genomes of 1000 actinobacteria strains.</title>
        <authorList>
            <person name="Klenk H.-P."/>
        </authorList>
    </citation>
    <scope>NUCLEOTIDE SEQUENCE [LARGE SCALE GENOMIC DNA]</scope>
    <source>
        <strain evidence="3 4">DSM 19081</strain>
    </source>
</reference>
<feature type="domain" description="DUF6457" evidence="2">
    <location>
        <begin position="270"/>
        <end position="353"/>
    </location>
</feature>
<comment type="caution">
    <text evidence="3">The sequence shown here is derived from an EMBL/GenBank/DDBJ whole genome shotgun (WGS) entry which is preliminary data.</text>
</comment>
<dbReference type="InterPro" id="IPR045598">
    <property type="entry name" value="DUF6457"/>
</dbReference>
<dbReference type="InterPro" id="IPR029044">
    <property type="entry name" value="Nucleotide-diphossugar_trans"/>
</dbReference>
<evidence type="ECO:0000313" key="4">
    <source>
        <dbReference type="Proteomes" id="UP000546252"/>
    </source>
</evidence>
<name>A0A839FLD6_9MICC</name>
<protein>
    <submittedName>
        <fullName evidence="3">Molybdopterin-guanine dinucleotide biosynthesis protein A</fullName>
    </submittedName>
</protein>
<dbReference type="Gene3D" id="3.90.550.10">
    <property type="entry name" value="Spore Coat Polysaccharide Biosynthesis Protein SpsA, Chain A"/>
    <property type="match status" value="1"/>
</dbReference>
<dbReference type="Pfam" id="PF12804">
    <property type="entry name" value="NTP_transf_3"/>
    <property type="match status" value="1"/>
</dbReference>
<dbReference type="GO" id="GO:0016779">
    <property type="term" value="F:nucleotidyltransferase activity"/>
    <property type="evidence" value="ECO:0007669"/>
    <property type="project" value="UniProtKB-ARBA"/>
</dbReference>
<evidence type="ECO:0000259" key="2">
    <source>
        <dbReference type="Pfam" id="PF20058"/>
    </source>
</evidence>